<keyword evidence="4" id="KW-1185">Reference proteome</keyword>
<keyword evidence="1" id="KW-1133">Transmembrane helix</keyword>
<keyword evidence="1" id="KW-0812">Transmembrane</keyword>
<protein>
    <submittedName>
        <fullName evidence="3">Phosphatase PAP2 family protein</fullName>
    </submittedName>
</protein>
<dbReference type="Pfam" id="PF01569">
    <property type="entry name" value="PAP2"/>
    <property type="match status" value="1"/>
</dbReference>
<evidence type="ECO:0000313" key="4">
    <source>
        <dbReference type="Proteomes" id="UP000500938"/>
    </source>
</evidence>
<feature type="transmembrane region" description="Helical" evidence="1">
    <location>
        <begin position="12"/>
        <end position="28"/>
    </location>
</feature>
<gene>
    <name evidence="3" type="ORF">HKW67_21740</name>
</gene>
<sequence length="208" mass="22870">MTSATSERSRWIRLLILTVVAIVVAHALDATAWRSARLLTVNDKDWGRLLRSMGYLPTWGVIALGFWLQQRDHPRRAAYAWALVLGPALGGGMAEVLKLSIRRLRPNPDVFEYLFRPFADGPLSNRGMGMPSSHVLVAFTGAAVLAHLFPRARWLWYTLATGCAVTRVLAMGHFLSDTVVAAILGIGVGGWVWDRANRALPQASIPST</sequence>
<feature type="transmembrane region" description="Helical" evidence="1">
    <location>
        <begin position="49"/>
        <end position="67"/>
    </location>
</feature>
<dbReference type="Proteomes" id="UP000500938">
    <property type="component" value="Chromosome"/>
</dbReference>
<evidence type="ECO:0000256" key="1">
    <source>
        <dbReference type="SAM" id="Phobius"/>
    </source>
</evidence>
<feature type="transmembrane region" description="Helical" evidence="1">
    <location>
        <begin position="79"/>
        <end position="97"/>
    </location>
</feature>
<dbReference type="InterPro" id="IPR000326">
    <property type="entry name" value="PAP2/HPO"/>
</dbReference>
<dbReference type="KEGG" id="ggr:HKW67_21740"/>
<accession>A0A6M4ITG5</accession>
<feature type="domain" description="Phosphatidic acid phosphatase type 2/haloperoxidase" evidence="2">
    <location>
        <begin position="80"/>
        <end position="194"/>
    </location>
</feature>
<dbReference type="RefSeq" id="WP_171227397.1">
    <property type="nucleotide sequence ID" value="NZ_CP053085.1"/>
</dbReference>
<dbReference type="Gene3D" id="1.20.144.10">
    <property type="entry name" value="Phosphatidic acid phosphatase type 2/haloperoxidase"/>
    <property type="match status" value="1"/>
</dbReference>
<keyword evidence="1" id="KW-0472">Membrane</keyword>
<dbReference type="EMBL" id="CP053085">
    <property type="protein sequence ID" value="QJR37960.1"/>
    <property type="molecule type" value="Genomic_DNA"/>
</dbReference>
<proteinExistence type="predicted"/>
<dbReference type="SUPFAM" id="SSF48317">
    <property type="entry name" value="Acid phosphatase/Vanadium-dependent haloperoxidase"/>
    <property type="match status" value="1"/>
</dbReference>
<name>A0A6M4ITG5_9BACT</name>
<feature type="transmembrane region" description="Helical" evidence="1">
    <location>
        <begin position="170"/>
        <end position="193"/>
    </location>
</feature>
<organism evidence="3 4">
    <name type="scientific">Gemmatimonas groenlandica</name>
    <dbReference type="NCBI Taxonomy" id="2732249"/>
    <lineage>
        <taxon>Bacteria</taxon>
        <taxon>Pseudomonadati</taxon>
        <taxon>Gemmatimonadota</taxon>
        <taxon>Gemmatimonadia</taxon>
        <taxon>Gemmatimonadales</taxon>
        <taxon>Gemmatimonadaceae</taxon>
        <taxon>Gemmatimonas</taxon>
    </lineage>
</organism>
<dbReference type="AlphaFoldDB" id="A0A6M4ITG5"/>
<feature type="transmembrane region" description="Helical" evidence="1">
    <location>
        <begin position="133"/>
        <end position="150"/>
    </location>
</feature>
<reference evidence="3 4" key="1">
    <citation type="submission" date="2020-05" db="EMBL/GenBank/DDBJ databases">
        <title>Complete genome sequence of Gemmatimonas greenlandica TET16.</title>
        <authorList>
            <person name="Zeng Y."/>
        </authorList>
    </citation>
    <scope>NUCLEOTIDE SEQUENCE [LARGE SCALE GENOMIC DNA]</scope>
    <source>
        <strain evidence="3 4">TET16</strain>
    </source>
</reference>
<evidence type="ECO:0000313" key="3">
    <source>
        <dbReference type="EMBL" id="QJR37960.1"/>
    </source>
</evidence>
<dbReference type="InterPro" id="IPR036938">
    <property type="entry name" value="PAP2/HPO_sf"/>
</dbReference>
<evidence type="ECO:0000259" key="2">
    <source>
        <dbReference type="Pfam" id="PF01569"/>
    </source>
</evidence>